<proteinExistence type="predicted"/>
<comment type="caution">
    <text evidence="2">The sequence shown here is derived from an EMBL/GenBank/DDBJ whole genome shotgun (WGS) entry which is preliminary data.</text>
</comment>
<dbReference type="EMBL" id="JAFCMP010000517">
    <property type="protein sequence ID" value="KAG5178165.1"/>
    <property type="molecule type" value="Genomic_DNA"/>
</dbReference>
<reference evidence="2" key="1">
    <citation type="submission" date="2021-02" db="EMBL/GenBank/DDBJ databases">
        <title>First Annotated Genome of the Yellow-green Alga Tribonema minus.</title>
        <authorList>
            <person name="Mahan K.M."/>
        </authorList>
    </citation>
    <scope>NUCLEOTIDE SEQUENCE</scope>
    <source>
        <strain evidence="2">UTEX B ZZ1240</strain>
    </source>
</reference>
<name>A0A836C9K8_9STRA</name>
<dbReference type="InterPro" id="IPR023400">
    <property type="entry name" value="RecA_C_sf"/>
</dbReference>
<sequence length="118" mass="12086">MLYGAGVDRNGELIDLGVKCGAVRKSGAWFSLGDVADWRAGGAAHEAGALLGQGREKAKALLAEQPHLAAALKKVIHSRLAQGSVSLASGGVGLDAAGDELQVEGLEPEEEQLKETAV</sequence>
<dbReference type="Gene3D" id="3.30.250.10">
    <property type="entry name" value="RecA protein, C-terminal domain"/>
    <property type="match status" value="1"/>
</dbReference>
<dbReference type="Pfam" id="PF21096">
    <property type="entry name" value="RecA_C"/>
    <property type="match status" value="1"/>
</dbReference>
<dbReference type="InterPro" id="IPR049261">
    <property type="entry name" value="RecA-like_C"/>
</dbReference>
<dbReference type="OrthoDB" id="5957327at2759"/>
<evidence type="ECO:0000259" key="1">
    <source>
        <dbReference type="Pfam" id="PF21096"/>
    </source>
</evidence>
<accession>A0A836C9K8</accession>
<keyword evidence="3" id="KW-1185">Reference proteome</keyword>
<dbReference type="Proteomes" id="UP000664859">
    <property type="component" value="Unassembled WGS sequence"/>
</dbReference>
<evidence type="ECO:0000313" key="2">
    <source>
        <dbReference type="EMBL" id="KAG5178165.1"/>
    </source>
</evidence>
<dbReference type="AlphaFoldDB" id="A0A836C9K8"/>
<evidence type="ECO:0000313" key="3">
    <source>
        <dbReference type="Proteomes" id="UP000664859"/>
    </source>
</evidence>
<gene>
    <name evidence="2" type="ORF">JKP88DRAFT_225604</name>
</gene>
<feature type="domain" description="RecA-like C-terminal" evidence="1">
    <location>
        <begin position="11"/>
        <end position="79"/>
    </location>
</feature>
<organism evidence="2 3">
    <name type="scientific">Tribonema minus</name>
    <dbReference type="NCBI Taxonomy" id="303371"/>
    <lineage>
        <taxon>Eukaryota</taxon>
        <taxon>Sar</taxon>
        <taxon>Stramenopiles</taxon>
        <taxon>Ochrophyta</taxon>
        <taxon>PX clade</taxon>
        <taxon>Xanthophyceae</taxon>
        <taxon>Tribonematales</taxon>
        <taxon>Tribonemataceae</taxon>
        <taxon>Tribonema</taxon>
    </lineage>
</organism>
<protein>
    <recommendedName>
        <fullName evidence="1">RecA-like C-terminal domain-containing protein</fullName>
    </recommendedName>
</protein>
<dbReference type="SUPFAM" id="SSF54752">
    <property type="entry name" value="RecA protein, C-terminal domain"/>
    <property type="match status" value="1"/>
</dbReference>